<accession>A0A7W9LYT9</accession>
<evidence type="ECO:0000313" key="2">
    <source>
        <dbReference type="Proteomes" id="UP000552097"/>
    </source>
</evidence>
<reference evidence="1 2" key="1">
    <citation type="submission" date="2020-08" db="EMBL/GenBank/DDBJ databases">
        <title>Sequencing the genomes of 1000 actinobacteria strains.</title>
        <authorList>
            <person name="Klenk H.-P."/>
        </authorList>
    </citation>
    <scope>NUCLEOTIDE SEQUENCE [LARGE SCALE GENOMIC DNA]</scope>
    <source>
        <strain evidence="1 2">DSM 45486</strain>
    </source>
</reference>
<organism evidence="1 2">
    <name type="scientific">Saccharothrix ecbatanensis</name>
    <dbReference type="NCBI Taxonomy" id="1105145"/>
    <lineage>
        <taxon>Bacteria</taxon>
        <taxon>Bacillati</taxon>
        <taxon>Actinomycetota</taxon>
        <taxon>Actinomycetes</taxon>
        <taxon>Pseudonocardiales</taxon>
        <taxon>Pseudonocardiaceae</taxon>
        <taxon>Saccharothrix</taxon>
    </lineage>
</organism>
<evidence type="ECO:0000313" key="1">
    <source>
        <dbReference type="EMBL" id="MBB5801013.1"/>
    </source>
</evidence>
<gene>
    <name evidence="1" type="ORF">F4560_000781</name>
</gene>
<keyword evidence="2" id="KW-1185">Reference proteome</keyword>
<dbReference type="RefSeq" id="WP_184916312.1">
    <property type="nucleotide sequence ID" value="NZ_JACHMO010000001.1"/>
</dbReference>
<proteinExistence type="predicted"/>
<dbReference type="Proteomes" id="UP000552097">
    <property type="component" value="Unassembled WGS sequence"/>
</dbReference>
<protein>
    <submittedName>
        <fullName evidence="1">Uncharacterized protein</fullName>
    </submittedName>
</protein>
<comment type="caution">
    <text evidence="1">The sequence shown here is derived from an EMBL/GenBank/DDBJ whole genome shotgun (WGS) entry which is preliminary data.</text>
</comment>
<name>A0A7W9LYT9_9PSEU</name>
<sequence length="129" mass="13834">MAVLDDLRQRLARRAHATTREHAANELVKKDDPVEGVQKLIDCPDLASAGQAAAGITATWTWSQGDLQTTVTQYNAVYRGIAGKDVIKQARAAASCHRGSGSGISPLDLDEYFYGGGDLGFAKPFVDRT</sequence>
<dbReference type="EMBL" id="JACHMO010000001">
    <property type="protein sequence ID" value="MBB5801013.1"/>
    <property type="molecule type" value="Genomic_DNA"/>
</dbReference>
<dbReference type="AlphaFoldDB" id="A0A7W9LYT9"/>